<keyword evidence="4 7" id="KW-0963">Cytoplasm</keyword>
<dbReference type="GO" id="GO:0006631">
    <property type="term" value="P:fatty acid metabolic process"/>
    <property type="evidence" value="ECO:0007669"/>
    <property type="project" value="InterPro"/>
</dbReference>
<evidence type="ECO:0000256" key="4">
    <source>
        <dbReference type="ARBA" id="ARBA00022490"/>
    </source>
</evidence>
<evidence type="ECO:0000256" key="1">
    <source>
        <dbReference type="ARBA" id="ARBA00004496"/>
    </source>
</evidence>
<dbReference type="SUPFAM" id="SSF54637">
    <property type="entry name" value="Thioesterase/thiol ester dehydrase-isomerase"/>
    <property type="match status" value="1"/>
</dbReference>
<dbReference type="Gene3D" id="3.40.50.720">
    <property type="entry name" value="NAD(P)-binding Rossmann-like Domain"/>
    <property type="match status" value="1"/>
</dbReference>
<keyword evidence="5 7" id="KW-0560">Oxidoreductase</keyword>
<dbReference type="Pfam" id="PF00725">
    <property type="entry name" value="3HCDH"/>
    <property type="match status" value="1"/>
</dbReference>
<feature type="domain" description="3-hydroxyacyl-CoA dehydrogenase C-terminal" evidence="8">
    <location>
        <begin position="185"/>
        <end position="249"/>
    </location>
</feature>
<comment type="function">
    <text evidence="7">Catalyzes the NAD(+)-dependent oxidation of L-carnitine to 3-dehydrocarnitine.</text>
</comment>
<reference evidence="10 11" key="1">
    <citation type="submission" date="2016-10" db="EMBL/GenBank/DDBJ databases">
        <authorList>
            <person name="de Groot N.N."/>
        </authorList>
    </citation>
    <scope>NUCLEOTIDE SEQUENCE [LARGE SCALE GENOMIC DNA]</scope>
    <source>
        <strain evidence="10 11">DSM 28010</strain>
    </source>
</reference>
<evidence type="ECO:0000256" key="3">
    <source>
        <dbReference type="ARBA" id="ARBA00011738"/>
    </source>
</evidence>
<keyword evidence="6 7" id="KW-0520">NAD</keyword>
<dbReference type="RefSeq" id="WP_090026798.1">
    <property type="nucleotide sequence ID" value="NZ_FNEB01000001.1"/>
</dbReference>
<evidence type="ECO:0000259" key="8">
    <source>
        <dbReference type="Pfam" id="PF00725"/>
    </source>
</evidence>
<dbReference type="Gene3D" id="3.10.129.10">
    <property type="entry name" value="Hotdog Thioesterase"/>
    <property type="match status" value="1"/>
</dbReference>
<organism evidence="10 11">
    <name type="scientific">Lutimaribacter saemankumensis</name>
    <dbReference type="NCBI Taxonomy" id="490829"/>
    <lineage>
        <taxon>Bacteria</taxon>
        <taxon>Pseudomonadati</taxon>
        <taxon>Pseudomonadota</taxon>
        <taxon>Alphaproteobacteria</taxon>
        <taxon>Rhodobacterales</taxon>
        <taxon>Roseobacteraceae</taxon>
        <taxon>Lutimaribacter</taxon>
    </lineage>
</organism>
<dbReference type="Gene3D" id="1.10.1040.10">
    <property type="entry name" value="N-(1-d-carboxylethyl)-l-norvaline Dehydrogenase, domain 2"/>
    <property type="match status" value="1"/>
</dbReference>
<dbReference type="NCBIfam" id="NF005716">
    <property type="entry name" value="PRK07531.1"/>
    <property type="match status" value="1"/>
</dbReference>
<protein>
    <recommendedName>
        <fullName evidence="7">L-carnitine dehydrogenase</fullName>
        <shortName evidence="7">CDH</shortName>
        <shortName evidence="7">L-CDH</shortName>
        <ecNumber evidence="7">1.1.1.108</ecNumber>
    </recommendedName>
</protein>
<dbReference type="InterPro" id="IPR006108">
    <property type="entry name" value="3HC_DH_C"/>
</dbReference>
<dbReference type="GO" id="GO:0070403">
    <property type="term" value="F:NAD+ binding"/>
    <property type="evidence" value="ECO:0007669"/>
    <property type="project" value="InterPro"/>
</dbReference>
<dbReference type="InterPro" id="IPR008927">
    <property type="entry name" value="6-PGluconate_DH-like_C_sf"/>
</dbReference>
<dbReference type="GO" id="GO:0009437">
    <property type="term" value="P:carnitine metabolic process"/>
    <property type="evidence" value="ECO:0007669"/>
    <property type="project" value="UniProtKB-UniRule"/>
</dbReference>
<dbReference type="OrthoDB" id="9803287at2"/>
<dbReference type="Pfam" id="PF02737">
    <property type="entry name" value="3HCDH_N"/>
    <property type="match status" value="1"/>
</dbReference>
<dbReference type="AlphaFoldDB" id="A0A1G8IG75"/>
<dbReference type="SUPFAM" id="SSF48179">
    <property type="entry name" value="6-phosphogluconate dehydrogenase C-terminal domain-like"/>
    <property type="match status" value="1"/>
</dbReference>
<dbReference type="CDD" id="cd00586">
    <property type="entry name" value="4HBT"/>
    <property type="match status" value="1"/>
</dbReference>
<dbReference type="UniPathway" id="UPA00117"/>
<dbReference type="GO" id="GO:0005737">
    <property type="term" value="C:cytoplasm"/>
    <property type="evidence" value="ECO:0007669"/>
    <property type="project" value="UniProtKB-SubCell"/>
</dbReference>
<proteinExistence type="inferred from homology"/>
<evidence type="ECO:0000313" key="10">
    <source>
        <dbReference type="EMBL" id="SDI17540.1"/>
    </source>
</evidence>
<keyword evidence="11" id="KW-1185">Reference proteome</keyword>
<dbReference type="InterPro" id="IPR026578">
    <property type="entry name" value="L-carnitine_dehydrogenase"/>
</dbReference>
<evidence type="ECO:0000313" key="11">
    <source>
        <dbReference type="Proteomes" id="UP000199340"/>
    </source>
</evidence>
<dbReference type="GO" id="GO:0047728">
    <property type="term" value="F:carnitine 3-dehydrogenase activity"/>
    <property type="evidence" value="ECO:0007669"/>
    <property type="project" value="UniProtKB-UniRule"/>
</dbReference>
<evidence type="ECO:0000256" key="7">
    <source>
        <dbReference type="HAMAP-Rule" id="MF_02129"/>
    </source>
</evidence>
<dbReference type="STRING" id="490829.SAMN05421850_101897"/>
<dbReference type="InterPro" id="IPR029069">
    <property type="entry name" value="HotDog_dom_sf"/>
</dbReference>
<dbReference type="Pfam" id="PF13279">
    <property type="entry name" value="4HBT_2"/>
    <property type="match status" value="1"/>
</dbReference>
<evidence type="ECO:0000256" key="6">
    <source>
        <dbReference type="ARBA" id="ARBA00023027"/>
    </source>
</evidence>
<comment type="pathway">
    <text evidence="2 7">Amine and polyamine metabolism; carnitine metabolism.</text>
</comment>
<dbReference type="PANTHER" id="PTHR48075:SF5">
    <property type="entry name" value="3-HYDROXYBUTYRYL-COA DEHYDROGENASE"/>
    <property type="match status" value="1"/>
</dbReference>
<name>A0A1G8IG75_9RHOB</name>
<sequence>MSGKAAIVGGGVIGGGWAARFLLNGWDVAVFDPDPQAERKLGEVLENARRSLPGLGDVALPSEGQLRFCASLAEAVDGADWVQESVPERLELKHRVLAELAGHVRADTVIGSSTSGFKPSELQEGQALAGQIVVAHPFNPVYLLPLVEIVGSPANDPAFIEDACARLTALGMKPLHIRAEIDAHIADRLLEAVWREALWLVRDGIATTEEIDDAIRFGFGLRWAQMGLFETYRIAGGEAGMRHFISQFGPCLQWPWTKLMDVPELTDDLIERIAGQSDAQSGTHSIRELERIRDGNLVGMMRALALNDWGAGALQNAHDAARAQAAGLVDHVGALSDPSLPVLTLTRAVPLDWIDYNGHMTEARYLDAFAQATDRLMRMVGCDDSYIAEGGSFFTVETHIRHLDEVRAGAPITVHTRVLEGAGKKMHLWHEMQSDGRLLATGEHMLLHVDLATRRASPPAPQVAGALERLAAAHAALPLPEGAGRGVGAPR</sequence>
<accession>A0A1G8IG75</accession>
<evidence type="ECO:0000259" key="9">
    <source>
        <dbReference type="Pfam" id="PF02737"/>
    </source>
</evidence>
<dbReference type="EMBL" id="FNEB01000001">
    <property type="protein sequence ID" value="SDI17540.1"/>
    <property type="molecule type" value="Genomic_DNA"/>
</dbReference>
<evidence type="ECO:0000256" key="5">
    <source>
        <dbReference type="ARBA" id="ARBA00023002"/>
    </source>
</evidence>
<dbReference type="PANTHER" id="PTHR48075">
    <property type="entry name" value="3-HYDROXYACYL-COA DEHYDROGENASE FAMILY PROTEIN"/>
    <property type="match status" value="1"/>
</dbReference>
<dbReference type="Proteomes" id="UP000199340">
    <property type="component" value="Unassembled WGS sequence"/>
</dbReference>
<dbReference type="HAMAP" id="MF_02129">
    <property type="entry name" value="L_carnitine_dehydrog"/>
    <property type="match status" value="1"/>
</dbReference>
<comment type="similarity">
    <text evidence="7">Belongs to the 3-hydroxyacyl-CoA dehydrogenase family. L-carnitine dehydrogenase subfamily.</text>
</comment>
<dbReference type="InterPro" id="IPR036291">
    <property type="entry name" value="NAD(P)-bd_dom_sf"/>
</dbReference>
<dbReference type="InterPro" id="IPR013328">
    <property type="entry name" value="6PGD_dom2"/>
</dbReference>
<feature type="binding site" evidence="7">
    <location>
        <begin position="9"/>
        <end position="14"/>
    </location>
    <ligand>
        <name>NAD(+)</name>
        <dbReference type="ChEBI" id="CHEBI:57540"/>
    </ligand>
</feature>
<comment type="subunit">
    <text evidence="3 7">Homodimer.</text>
</comment>
<dbReference type="SUPFAM" id="SSF51735">
    <property type="entry name" value="NAD(P)-binding Rossmann-fold domains"/>
    <property type="match status" value="1"/>
</dbReference>
<evidence type="ECO:0000256" key="2">
    <source>
        <dbReference type="ARBA" id="ARBA00004855"/>
    </source>
</evidence>
<comment type="subcellular location">
    <subcellularLocation>
        <location evidence="1 7">Cytoplasm</location>
    </subcellularLocation>
</comment>
<feature type="domain" description="3-hydroxyacyl-CoA dehydrogenase NAD binding" evidence="9">
    <location>
        <begin position="4"/>
        <end position="178"/>
    </location>
</feature>
<dbReference type="EC" id="1.1.1.108" evidence="7"/>
<comment type="catalytic activity">
    <reaction evidence="7">
        <text>carnitine + NAD(+) = 3-dehydrocarnitine + NADH + H(+)</text>
        <dbReference type="Rhea" id="RHEA:19265"/>
        <dbReference type="ChEBI" id="CHEBI:15378"/>
        <dbReference type="ChEBI" id="CHEBI:17126"/>
        <dbReference type="ChEBI" id="CHEBI:57540"/>
        <dbReference type="ChEBI" id="CHEBI:57885"/>
        <dbReference type="ChEBI" id="CHEBI:57945"/>
        <dbReference type="EC" id="1.1.1.108"/>
    </reaction>
</comment>
<dbReference type="InterPro" id="IPR006176">
    <property type="entry name" value="3-OHacyl-CoA_DH_NAD-bd"/>
</dbReference>
<gene>
    <name evidence="10" type="ORF">SAMN05421850_101897</name>
</gene>